<comment type="caution">
    <text evidence="1">The sequence shown here is derived from an EMBL/GenBank/DDBJ whole genome shotgun (WGS) entry which is preliminary data.</text>
</comment>
<gene>
    <name evidence="1" type="ORF">C8256_01640</name>
</gene>
<reference evidence="1 2" key="1">
    <citation type="submission" date="2018-03" db="EMBL/GenBank/DDBJ databases">
        <title>First report of an OXA-48+CTX-M-M-producing Kluyvera ascorbata clone recovered from patients admitted in a University Hospital in Madrid, Spain.</title>
        <authorList>
            <person name="Hernandez-Garcia M."/>
            <person name="Leon-Sampedro R."/>
            <person name="Perez-Viso B."/>
            <person name="Morosini M.I."/>
            <person name="Lopez-Fresnena N."/>
            <person name="Coque T.M."/>
            <person name="Bonten M."/>
            <person name="Malhotra-Kumar S."/>
            <person name="Ruiz-Garbajosa P."/>
            <person name="Canton R."/>
        </authorList>
    </citation>
    <scope>NUCLEOTIDE SEQUENCE [LARGE SCALE GENOMIC DNA]</scope>
    <source>
        <strain evidence="1 2">KA2</strain>
    </source>
</reference>
<proteinExistence type="predicted"/>
<sequence length="135" mass="15069">MAAIRITGTWELSFSIHDSDIKQLPFDITMAKFVVQKANRTGVSGEMHLGKEKVNISGRLKPGVPSVVTISEIDVNGVIVNDGLEAMLYIPPWWPTVNYEYDIIVGTMIIGPLSYFKINEFNQRVILVSGIQKFV</sequence>
<dbReference type="Proteomes" id="UP000240892">
    <property type="component" value="Unassembled WGS sequence"/>
</dbReference>
<evidence type="ECO:0000313" key="2">
    <source>
        <dbReference type="Proteomes" id="UP000240892"/>
    </source>
</evidence>
<name>A0A2T2Y8F2_9ENTR</name>
<dbReference type="AlphaFoldDB" id="A0A2T2Y8F2"/>
<organism evidence="1 2">
    <name type="scientific">Kluyvera genomosp. 2</name>
    <dbReference type="NCBI Taxonomy" id="2774054"/>
    <lineage>
        <taxon>Bacteria</taxon>
        <taxon>Pseudomonadati</taxon>
        <taxon>Pseudomonadota</taxon>
        <taxon>Gammaproteobacteria</taxon>
        <taxon>Enterobacterales</taxon>
        <taxon>Enterobacteriaceae</taxon>
        <taxon>Kluyvera</taxon>
    </lineage>
</organism>
<evidence type="ECO:0000313" key="1">
    <source>
        <dbReference type="EMBL" id="PSR48718.1"/>
    </source>
</evidence>
<protein>
    <submittedName>
        <fullName evidence="1">Uncharacterized protein</fullName>
    </submittedName>
</protein>
<keyword evidence="2" id="KW-1185">Reference proteome</keyword>
<accession>A0A2T2Y8F2</accession>
<dbReference type="RefSeq" id="WP_106924306.1">
    <property type="nucleotide sequence ID" value="NZ_CABMMU010000001.1"/>
</dbReference>
<dbReference type="EMBL" id="PYHO01000001">
    <property type="protein sequence ID" value="PSR48718.1"/>
    <property type="molecule type" value="Genomic_DNA"/>
</dbReference>